<keyword evidence="2" id="KW-1185">Reference proteome</keyword>
<protein>
    <submittedName>
        <fullName evidence="1">Uncharacterized protein</fullName>
    </submittedName>
</protein>
<name>A0ACC0P7P2_RHOML</name>
<evidence type="ECO:0000313" key="2">
    <source>
        <dbReference type="Proteomes" id="UP001062846"/>
    </source>
</evidence>
<gene>
    <name evidence="1" type="ORF">RHMOL_Rhmol04G0355900</name>
</gene>
<accession>A0ACC0P7P2</accession>
<dbReference type="EMBL" id="CM046391">
    <property type="protein sequence ID" value="KAI8561635.1"/>
    <property type="molecule type" value="Genomic_DNA"/>
</dbReference>
<reference evidence="1" key="1">
    <citation type="submission" date="2022-02" db="EMBL/GenBank/DDBJ databases">
        <title>Plant Genome Project.</title>
        <authorList>
            <person name="Zhang R.-G."/>
        </authorList>
    </citation>
    <scope>NUCLEOTIDE SEQUENCE</scope>
    <source>
        <strain evidence="1">AT1</strain>
    </source>
</reference>
<proteinExistence type="predicted"/>
<dbReference type="Proteomes" id="UP001062846">
    <property type="component" value="Chromosome 4"/>
</dbReference>
<comment type="caution">
    <text evidence="1">The sequence shown here is derived from an EMBL/GenBank/DDBJ whole genome shotgun (WGS) entry which is preliminary data.</text>
</comment>
<organism evidence="1 2">
    <name type="scientific">Rhododendron molle</name>
    <name type="common">Chinese azalea</name>
    <name type="synonym">Azalea mollis</name>
    <dbReference type="NCBI Taxonomy" id="49168"/>
    <lineage>
        <taxon>Eukaryota</taxon>
        <taxon>Viridiplantae</taxon>
        <taxon>Streptophyta</taxon>
        <taxon>Embryophyta</taxon>
        <taxon>Tracheophyta</taxon>
        <taxon>Spermatophyta</taxon>
        <taxon>Magnoliopsida</taxon>
        <taxon>eudicotyledons</taxon>
        <taxon>Gunneridae</taxon>
        <taxon>Pentapetalae</taxon>
        <taxon>asterids</taxon>
        <taxon>Ericales</taxon>
        <taxon>Ericaceae</taxon>
        <taxon>Ericoideae</taxon>
        <taxon>Rhodoreae</taxon>
        <taxon>Rhododendron</taxon>
    </lineage>
</organism>
<sequence>MATTSAAGDPLQPLKYQTWVLKVSIHCEGCKRKVKKVLQSIDGVYTTTIDSQQHKATVTGNVKAETLIKKLVKTGKHAELWPEKVAGKEKKSGEAGNGEKGNDPKGNDPKENEKSSREEIDNPIEDSEVKPDNSEGKPPEEDPAGDISPANGNNGVTEKMDGGHGGKKKKRGRKGNSSDTGSSSAGATASSGSQNRKVGPDHGMDQIDLGHTRQHLEVHNPAYYVPDPAYVLSYSAANPSKTDGPTYYVSASPYTYASTKPGVDPVQATPPLDSFRIFSDENPNGCHIM</sequence>
<evidence type="ECO:0000313" key="1">
    <source>
        <dbReference type="EMBL" id="KAI8561635.1"/>
    </source>
</evidence>